<dbReference type="EMBL" id="KI274683">
    <property type="protein sequence ID" value="ESA23549.1"/>
    <property type="molecule type" value="Genomic_DNA"/>
</dbReference>
<evidence type="ECO:0000313" key="2">
    <source>
        <dbReference type="EMBL" id="ESA23549.1"/>
    </source>
</evidence>
<name>U9UT31_RHIID</name>
<keyword evidence="1" id="KW-0812">Transmembrane</keyword>
<feature type="transmembrane region" description="Helical" evidence="1">
    <location>
        <begin position="64"/>
        <end position="88"/>
    </location>
</feature>
<keyword evidence="1" id="KW-1133">Transmembrane helix</keyword>
<gene>
    <name evidence="2" type="ORF">GLOINDRAFT_90882</name>
</gene>
<feature type="transmembrane region" description="Helical" evidence="1">
    <location>
        <begin position="42"/>
        <end position="58"/>
    </location>
</feature>
<sequence>MTGEKKLRFWSEPNKASCSYDFEHMKKCEYIKKNIKSKSGKSIVVFCVLTGVSCGGFSPSQLRVIIIFQHLINGHYFFASTLVHTIFLKSSTEKVANKKKFFLRGDIWEIRGGDTWGDNNE</sequence>
<keyword evidence="1" id="KW-0472">Membrane</keyword>
<protein>
    <submittedName>
        <fullName evidence="2">Uncharacterized protein</fullName>
    </submittedName>
</protein>
<dbReference type="AlphaFoldDB" id="U9UT31"/>
<accession>U9UT31</accession>
<organism evidence="2">
    <name type="scientific">Rhizophagus irregularis (strain DAOM 181602 / DAOM 197198 / MUCL 43194)</name>
    <name type="common">Arbuscular mycorrhizal fungus</name>
    <name type="synonym">Glomus intraradices</name>
    <dbReference type="NCBI Taxonomy" id="747089"/>
    <lineage>
        <taxon>Eukaryota</taxon>
        <taxon>Fungi</taxon>
        <taxon>Fungi incertae sedis</taxon>
        <taxon>Mucoromycota</taxon>
        <taxon>Glomeromycotina</taxon>
        <taxon>Glomeromycetes</taxon>
        <taxon>Glomerales</taxon>
        <taxon>Glomeraceae</taxon>
        <taxon>Rhizophagus</taxon>
    </lineage>
</organism>
<reference evidence="2" key="1">
    <citation type="submission" date="2013-07" db="EMBL/GenBank/DDBJ databases">
        <title>The genome of an arbuscular mycorrhizal fungus provides insights into the evolution of the oldest plant symbiosis.</title>
        <authorList>
            <consortium name="DOE Joint Genome Institute"/>
            <person name="Tisserant E."/>
            <person name="Malbreil M."/>
            <person name="Kuo A."/>
            <person name="Kohler A."/>
            <person name="Symeonidi A."/>
            <person name="Balestrini R."/>
            <person name="Charron P."/>
            <person name="Duensing N."/>
            <person name="Frei-dit-Frey N."/>
            <person name="Gianinazzi-Pearson V."/>
            <person name="Gilbert B."/>
            <person name="Handa Y."/>
            <person name="Hijri M."/>
            <person name="Kaul R."/>
            <person name="Kawaguchi M."/>
            <person name="Krajinski F."/>
            <person name="Lammers P."/>
            <person name="Lapierre D."/>
            <person name="Masclaux F.G."/>
            <person name="Murat C."/>
            <person name="Morin E."/>
            <person name="Ndikumana S."/>
            <person name="Pagni M."/>
            <person name="Petitpierre D."/>
            <person name="Requena N."/>
            <person name="Rosikiewicz P."/>
            <person name="Riley R."/>
            <person name="Saito K."/>
            <person name="San Clemente H."/>
            <person name="Shapiro H."/>
            <person name="van Tuinen D."/>
            <person name="Becard G."/>
            <person name="Bonfante P."/>
            <person name="Paszkowski U."/>
            <person name="Shachar-Hill Y."/>
            <person name="Young J.P."/>
            <person name="Sanders I.R."/>
            <person name="Henrissat B."/>
            <person name="Rensing S.A."/>
            <person name="Grigoriev I.V."/>
            <person name="Corradi N."/>
            <person name="Roux C."/>
            <person name="Martin F."/>
        </authorList>
    </citation>
    <scope>NUCLEOTIDE SEQUENCE</scope>
    <source>
        <strain evidence="2">DAOM 197198</strain>
    </source>
</reference>
<proteinExistence type="predicted"/>
<evidence type="ECO:0000256" key="1">
    <source>
        <dbReference type="SAM" id="Phobius"/>
    </source>
</evidence>
<dbReference type="HOGENOM" id="CLU_2039254_0_0_1"/>